<dbReference type="Proteomes" id="UP000831534">
    <property type="component" value="Chromosome"/>
</dbReference>
<dbReference type="EMBL" id="CP091521">
    <property type="protein sequence ID" value="UOP04383.2"/>
    <property type="molecule type" value="Genomic_DNA"/>
</dbReference>
<sequence>MSKLNPTAKMQLTQSGFNEFQIQRIEQHTPLIEQINKFIEQGGKFRPTDTDGQEYGTFFDPTHAAQDKSGIRTGGEIAFMADKSNGYPDLTALAHELGHALGTRQLKSLDNYASAHDYAHADNIGEAEAIFNEYKILKWEQEHGKTILPPNPEMTGNMFAKIDSIMSQAGVSQEQKEQEVYDCLTHYNKYMIPGSFGKDAEHLRLTYYQNSIDYYLSSTADRFRSVTHNNTLRGDYTEMEQQGLTMPPLPHINTFISGMSDYKLYGTTGNDDIDAEKAAPVTRNPKTELL</sequence>
<evidence type="ECO:0000313" key="2">
    <source>
        <dbReference type="Proteomes" id="UP000831534"/>
    </source>
</evidence>
<gene>
    <name evidence="1" type="ORF">LVJ77_08600</name>
</gene>
<organism evidence="1 2">
    <name type="scientific">Conchiformibius kuhniae</name>
    <dbReference type="NCBI Taxonomy" id="211502"/>
    <lineage>
        <taxon>Bacteria</taxon>
        <taxon>Pseudomonadati</taxon>
        <taxon>Pseudomonadota</taxon>
        <taxon>Betaproteobacteria</taxon>
        <taxon>Neisseriales</taxon>
        <taxon>Neisseriaceae</taxon>
        <taxon>Conchiformibius</taxon>
    </lineage>
</organism>
<dbReference type="RefSeq" id="WP_156900872.1">
    <property type="nucleotide sequence ID" value="NZ_CP091521.1"/>
</dbReference>
<name>A0A8T9MWV6_9NEIS</name>
<keyword evidence="2" id="KW-1185">Reference proteome</keyword>
<protein>
    <submittedName>
        <fullName evidence="1">Uncharacterized protein</fullName>
    </submittedName>
</protein>
<dbReference type="KEGG" id="ckh:LVJ77_08600"/>
<proteinExistence type="predicted"/>
<reference evidence="1" key="2">
    <citation type="submission" date="2024-09" db="EMBL/GenBank/DDBJ databases">
        <authorList>
            <person name="Veyrier F.J."/>
        </authorList>
    </citation>
    <scope>NUCLEOTIDE SEQUENCE</scope>
    <source>
        <strain evidence="1">17694</strain>
    </source>
</reference>
<dbReference type="AlphaFoldDB" id="A0A8T9MWV6"/>
<reference evidence="1" key="1">
    <citation type="journal article" date="2022" name="Res Sq">
        <title>Evolution of multicellular longitudinally dividing oral cavity symbionts (Neisseriaceae).</title>
        <authorList>
            <person name="Nyongesa S."/>
            <person name="Weber P."/>
            <person name="Bernet E."/>
            <person name="Pullido F."/>
            <person name="Nieckarz M."/>
            <person name="Delaby M."/>
            <person name="Nieves C."/>
            <person name="Viehboeck T."/>
            <person name="Krause N."/>
            <person name="Rivera-Millot A."/>
            <person name="Nakamura A."/>
            <person name="Vischer N."/>
            <person name="VanNieuwenhze M."/>
            <person name="Brun Y."/>
            <person name="Cava F."/>
            <person name="Bulgheresi S."/>
            <person name="Veyrier F."/>
        </authorList>
    </citation>
    <scope>NUCLEOTIDE SEQUENCE</scope>
    <source>
        <strain evidence="1">17694</strain>
    </source>
</reference>
<evidence type="ECO:0000313" key="1">
    <source>
        <dbReference type="EMBL" id="UOP04383.2"/>
    </source>
</evidence>
<accession>A0A8T9MWV6</accession>